<reference evidence="2 3" key="1">
    <citation type="submission" date="2019-12" db="EMBL/GenBank/DDBJ databases">
        <title>Shewanella insulae sp. nov., isolated from a tidal flat.</title>
        <authorList>
            <person name="Yoon J.-H."/>
        </authorList>
    </citation>
    <scope>NUCLEOTIDE SEQUENCE [LARGE SCALE GENOMIC DNA]</scope>
    <source>
        <strain evidence="2 3">JBTF-M18</strain>
    </source>
</reference>
<keyword evidence="3" id="KW-1185">Reference proteome</keyword>
<evidence type="ECO:0000313" key="2">
    <source>
        <dbReference type="EMBL" id="MXR70610.1"/>
    </source>
</evidence>
<comment type="caution">
    <text evidence="2">The sequence shown here is derived from an EMBL/GenBank/DDBJ whole genome shotgun (WGS) entry which is preliminary data.</text>
</comment>
<dbReference type="AlphaFoldDB" id="A0A6L7I2V0"/>
<evidence type="ECO:0000313" key="3">
    <source>
        <dbReference type="Proteomes" id="UP000474778"/>
    </source>
</evidence>
<evidence type="ECO:0000256" key="1">
    <source>
        <dbReference type="SAM" id="SignalP"/>
    </source>
</evidence>
<dbReference type="EMBL" id="WRPA01000022">
    <property type="protein sequence ID" value="MXR70610.1"/>
    <property type="molecule type" value="Genomic_DNA"/>
</dbReference>
<organism evidence="2 3">
    <name type="scientific">Shewanella insulae</name>
    <dbReference type="NCBI Taxonomy" id="2681496"/>
    <lineage>
        <taxon>Bacteria</taxon>
        <taxon>Pseudomonadati</taxon>
        <taxon>Pseudomonadota</taxon>
        <taxon>Gammaproteobacteria</taxon>
        <taxon>Alteromonadales</taxon>
        <taxon>Shewanellaceae</taxon>
        <taxon>Shewanella</taxon>
    </lineage>
</organism>
<protein>
    <submittedName>
        <fullName evidence="2">Uncharacterized protein</fullName>
    </submittedName>
</protein>
<dbReference type="Proteomes" id="UP000474778">
    <property type="component" value="Unassembled WGS sequence"/>
</dbReference>
<accession>A0A6L7I2V0</accession>
<name>A0A6L7I2V0_9GAMM</name>
<dbReference type="RefSeq" id="WP_160798628.1">
    <property type="nucleotide sequence ID" value="NZ_WRPA01000022.1"/>
</dbReference>
<gene>
    <name evidence="2" type="ORF">GNT65_18290</name>
</gene>
<sequence>MKQSLWVVFFSVLISTQLQAGQVVVRKSSEPFDAFAVRDKLQQEFEWRESLRMQQQIQILQSLPLGCVLFNLPYAYYRCGTNFYRPYLYQTEGTDPRKFYIQIDPPSAD</sequence>
<feature type="signal peptide" evidence="1">
    <location>
        <begin position="1"/>
        <end position="20"/>
    </location>
</feature>
<keyword evidence="1" id="KW-0732">Signal</keyword>
<feature type="chain" id="PRO_5026836667" evidence="1">
    <location>
        <begin position="21"/>
        <end position="109"/>
    </location>
</feature>
<proteinExistence type="predicted"/>